<feature type="domain" description="Transposase IS4-like" evidence="2">
    <location>
        <begin position="26"/>
        <end position="174"/>
    </location>
</feature>
<accession>A0A6L6LWZ7</accession>
<organism evidence="3 4">
    <name type="scientific">Ruthenibacterium lactatiformans</name>
    <dbReference type="NCBI Taxonomy" id="1550024"/>
    <lineage>
        <taxon>Bacteria</taxon>
        <taxon>Bacillati</taxon>
        <taxon>Bacillota</taxon>
        <taxon>Clostridia</taxon>
        <taxon>Eubacteriales</taxon>
        <taxon>Oscillospiraceae</taxon>
        <taxon>Ruthenibacterium</taxon>
    </lineage>
</organism>
<evidence type="ECO:0000256" key="1">
    <source>
        <dbReference type="SAM" id="MobiDB-lite"/>
    </source>
</evidence>
<dbReference type="GO" id="GO:0004803">
    <property type="term" value="F:transposase activity"/>
    <property type="evidence" value="ECO:0007669"/>
    <property type="project" value="InterPro"/>
</dbReference>
<evidence type="ECO:0000259" key="2">
    <source>
        <dbReference type="Pfam" id="PF01609"/>
    </source>
</evidence>
<dbReference type="AlphaFoldDB" id="A0A6L6LWZ7"/>
<dbReference type="PANTHER" id="PTHR35604">
    <property type="entry name" value="TRANSPOSASE INSH FOR INSERTION SEQUENCE ELEMENT IS5A-RELATED"/>
    <property type="match status" value="1"/>
</dbReference>
<name>A0A6L6LWZ7_9FIRM</name>
<protein>
    <submittedName>
        <fullName evidence="3">Transposase</fullName>
    </submittedName>
</protein>
<dbReference type="RefSeq" id="WP_155202768.1">
    <property type="nucleotide sequence ID" value="NZ_WMZN01000090.1"/>
</dbReference>
<dbReference type="EMBL" id="WMZU01000078">
    <property type="protein sequence ID" value="MTS29383.1"/>
    <property type="molecule type" value="Genomic_DNA"/>
</dbReference>
<dbReference type="PANTHER" id="PTHR35604:SF2">
    <property type="entry name" value="TRANSPOSASE INSH FOR INSERTION SEQUENCE ELEMENT IS5A-RELATED"/>
    <property type="match status" value="1"/>
</dbReference>
<sequence length="190" mass="21684">MSYFSQKAKVSSKVRHTSQKDTCTRPKRVNQWYFGMKMHIGVDAGSGMVHSLAATSANVHDVDVTSKLIREDDNVVYGDSGYLGLPKRPAIRQDNKKSNIDYRINRRPTQIKTTDNYVGINWEKESEHQKSSVRSKVEHSSLIVKRDFGYKKVAYRGQAKNLNRFSFLFVSANILMYLRGGHKEPIPLMG</sequence>
<comment type="caution">
    <text evidence="3">The sequence shown here is derived from an EMBL/GenBank/DDBJ whole genome shotgun (WGS) entry which is preliminary data.</text>
</comment>
<evidence type="ECO:0000313" key="3">
    <source>
        <dbReference type="EMBL" id="MTS29383.1"/>
    </source>
</evidence>
<reference evidence="3 4" key="1">
    <citation type="journal article" date="2019" name="Nat. Med.">
        <title>A library of human gut bacterial isolates paired with longitudinal multiomics data enables mechanistic microbiome research.</title>
        <authorList>
            <person name="Poyet M."/>
            <person name="Groussin M."/>
            <person name="Gibbons S.M."/>
            <person name="Avila-Pacheco J."/>
            <person name="Jiang X."/>
            <person name="Kearney S.M."/>
            <person name="Perrotta A.R."/>
            <person name="Berdy B."/>
            <person name="Zhao S."/>
            <person name="Lieberman T.D."/>
            <person name="Swanson P.K."/>
            <person name="Smith M."/>
            <person name="Roesemann S."/>
            <person name="Alexander J.E."/>
            <person name="Rich S.A."/>
            <person name="Livny J."/>
            <person name="Vlamakis H."/>
            <person name="Clish C."/>
            <person name="Bullock K."/>
            <person name="Deik A."/>
            <person name="Scott J."/>
            <person name="Pierce K.A."/>
            <person name="Xavier R.J."/>
            <person name="Alm E.J."/>
        </authorList>
    </citation>
    <scope>NUCLEOTIDE SEQUENCE [LARGE SCALE GENOMIC DNA]</scope>
    <source>
        <strain evidence="3 4">BIOML-A4</strain>
    </source>
</reference>
<dbReference type="Proteomes" id="UP000472755">
    <property type="component" value="Unassembled WGS sequence"/>
</dbReference>
<feature type="region of interest" description="Disordered" evidence="1">
    <location>
        <begin position="1"/>
        <end position="22"/>
    </location>
</feature>
<dbReference type="InterPro" id="IPR002559">
    <property type="entry name" value="Transposase_11"/>
</dbReference>
<evidence type="ECO:0000313" key="4">
    <source>
        <dbReference type="Proteomes" id="UP000472755"/>
    </source>
</evidence>
<gene>
    <name evidence="3" type="ORF">GMD59_19260</name>
</gene>
<dbReference type="GO" id="GO:0006313">
    <property type="term" value="P:DNA transposition"/>
    <property type="evidence" value="ECO:0007669"/>
    <property type="project" value="InterPro"/>
</dbReference>
<dbReference type="GO" id="GO:0003677">
    <property type="term" value="F:DNA binding"/>
    <property type="evidence" value="ECO:0007669"/>
    <property type="project" value="InterPro"/>
</dbReference>
<proteinExistence type="predicted"/>
<dbReference type="Pfam" id="PF01609">
    <property type="entry name" value="DDE_Tnp_1"/>
    <property type="match status" value="1"/>
</dbReference>